<keyword evidence="3" id="KW-1185">Reference proteome</keyword>
<dbReference type="RefSeq" id="XP_044542936.1">
    <property type="nucleotide sequence ID" value="XM_044687552.1"/>
</dbReference>
<dbReference type="InterPro" id="IPR049625">
    <property type="entry name" value="Glyco_transf_61_cat"/>
</dbReference>
<protein>
    <recommendedName>
        <fullName evidence="1">Glycosyltransferase 61 catalytic domain-containing protein</fullName>
    </recommendedName>
</protein>
<accession>A0AA88KIC3</accession>
<reference evidence="2 3" key="1">
    <citation type="journal article" date="2018" name="BMC Genomics">
        <title>The genome of Naegleria lovaniensis, the basis for a comparative approach to unravel pathogenicity factors of the human pathogenic amoeba N. fowleri.</title>
        <authorList>
            <person name="Liechti N."/>
            <person name="Schurch N."/>
            <person name="Bruggmann R."/>
            <person name="Wittwer M."/>
        </authorList>
    </citation>
    <scope>NUCLEOTIDE SEQUENCE [LARGE SCALE GENOMIC DNA]</scope>
    <source>
        <strain evidence="2 3">ATCC 30569</strain>
    </source>
</reference>
<sequence length="340" mass="39087">MERVWVPINFGHGILEDLIPAFTMLQTLNMKADRPLFMTDERNLKQVGTFVHHQSALNKYGLETIEKWSAEWMAMLTLGKPLALCGGNSIQDHPCPAQKNTKDGDSQQQDSETIQACFSSLSFGYHSKMLYDGLTDREPYLYQFRDSIIENWNLKDLQYTPKYKRDQDIFLIGVQKKPKGSYNLDIIDNCEELAQYLTEHVSQIKERVGKEVQVMVVELEKMSMIEQILFFIYEIDMYITTQGAASYYSFFMKPGGYLIYAPSCSTETNSCTDDHISFQRPLAHLVITSMVRFDVEMLECLNRKPETNPKITHDPKLVVIGGCILKVNKEKLLQMVLTSL</sequence>
<comment type="caution">
    <text evidence="2">The sequence shown here is derived from an EMBL/GenBank/DDBJ whole genome shotgun (WGS) entry which is preliminary data.</text>
</comment>
<dbReference type="AlphaFoldDB" id="A0AA88KIC3"/>
<dbReference type="GeneID" id="68104305"/>
<name>A0AA88KIC3_NAELO</name>
<organism evidence="2 3">
    <name type="scientific">Naegleria lovaniensis</name>
    <name type="common">Amoeba</name>
    <dbReference type="NCBI Taxonomy" id="51637"/>
    <lineage>
        <taxon>Eukaryota</taxon>
        <taxon>Discoba</taxon>
        <taxon>Heterolobosea</taxon>
        <taxon>Tetramitia</taxon>
        <taxon>Eutetramitia</taxon>
        <taxon>Vahlkampfiidae</taxon>
        <taxon>Naegleria</taxon>
    </lineage>
</organism>
<proteinExistence type="predicted"/>
<gene>
    <name evidence="2" type="ORF">C9374_011851</name>
</gene>
<evidence type="ECO:0000313" key="2">
    <source>
        <dbReference type="EMBL" id="KAG2373762.1"/>
    </source>
</evidence>
<feature type="domain" description="Glycosyltransferase 61 catalytic" evidence="1">
    <location>
        <begin position="185"/>
        <end position="257"/>
    </location>
</feature>
<dbReference type="EMBL" id="PYSW02000051">
    <property type="protein sequence ID" value="KAG2373762.1"/>
    <property type="molecule type" value="Genomic_DNA"/>
</dbReference>
<dbReference type="Pfam" id="PF04577">
    <property type="entry name" value="Glyco_transf_61"/>
    <property type="match status" value="1"/>
</dbReference>
<dbReference type="GO" id="GO:0016757">
    <property type="term" value="F:glycosyltransferase activity"/>
    <property type="evidence" value="ECO:0007669"/>
    <property type="project" value="InterPro"/>
</dbReference>
<evidence type="ECO:0000313" key="3">
    <source>
        <dbReference type="Proteomes" id="UP000816034"/>
    </source>
</evidence>
<dbReference type="Proteomes" id="UP000816034">
    <property type="component" value="Unassembled WGS sequence"/>
</dbReference>
<evidence type="ECO:0000259" key="1">
    <source>
        <dbReference type="Pfam" id="PF04577"/>
    </source>
</evidence>